<evidence type="ECO:0000259" key="1">
    <source>
        <dbReference type="Pfam" id="PF25137"/>
    </source>
</evidence>
<protein>
    <submittedName>
        <fullName evidence="2">Iron-containing alcohol dehydrogenase</fullName>
        <ecNumber evidence="2">1.1.1.1</ecNumber>
    </submittedName>
</protein>
<feature type="domain" description="Fe-containing alcohol dehydrogenase-like C-terminal" evidence="1">
    <location>
        <begin position="3"/>
        <end position="84"/>
    </location>
</feature>
<dbReference type="GO" id="GO:0004022">
    <property type="term" value="F:alcohol dehydrogenase (NAD+) activity"/>
    <property type="evidence" value="ECO:0007669"/>
    <property type="project" value="UniProtKB-EC"/>
</dbReference>
<dbReference type="PANTHER" id="PTHR11496:SF102">
    <property type="entry name" value="ALCOHOL DEHYDROGENASE 4"/>
    <property type="match status" value="1"/>
</dbReference>
<gene>
    <name evidence="2" type="ORF">RYX45_23470</name>
</gene>
<dbReference type="AlphaFoldDB" id="A0AAJ2NT41"/>
<dbReference type="EMBL" id="JAWJAY010000972">
    <property type="protein sequence ID" value="MDV2888126.1"/>
    <property type="molecule type" value="Genomic_DNA"/>
</dbReference>
<sequence>RLSQPVSDVLALSAIETVNKYLRRAVYNGEDIEARIKMSEASLLAGMAFNQSYLGLTHAIGSSLSGYAHVSHGVAIGLLLPSVIQ</sequence>
<dbReference type="InterPro" id="IPR018211">
    <property type="entry name" value="ADH_Fe_CS"/>
</dbReference>
<dbReference type="Gene3D" id="1.20.1090.10">
    <property type="entry name" value="Dehydroquinate synthase-like - alpha domain"/>
    <property type="match status" value="1"/>
</dbReference>
<accession>A0AAJ2NT41</accession>
<reference evidence="2" key="1">
    <citation type="submission" date="2023-10" db="EMBL/GenBank/DDBJ databases">
        <title>Screening of Alkalihalophilus pseudofirmusBZ-TG-HK211 and Its Alleviation of Salt Stress on Rapeseed Growth.</title>
        <authorList>
            <person name="Zhao B."/>
            <person name="Guo T."/>
        </authorList>
    </citation>
    <scope>NUCLEOTIDE SEQUENCE</scope>
    <source>
        <strain evidence="2">BZ-TG-HK211</strain>
    </source>
</reference>
<comment type="caution">
    <text evidence="2">The sequence shown here is derived from an EMBL/GenBank/DDBJ whole genome shotgun (WGS) entry which is preliminary data.</text>
</comment>
<evidence type="ECO:0000313" key="2">
    <source>
        <dbReference type="EMBL" id="MDV2888126.1"/>
    </source>
</evidence>
<name>A0AAJ2NT41_ALKPS</name>
<feature type="non-terminal residue" evidence="2">
    <location>
        <position position="85"/>
    </location>
</feature>
<dbReference type="GO" id="GO:0046872">
    <property type="term" value="F:metal ion binding"/>
    <property type="evidence" value="ECO:0007669"/>
    <property type="project" value="InterPro"/>
</dbReference>
<organism evidence="2 3">
    <name type="scientific">Alkalihalophilus pseudofirmus</name>
    <name type="common">Bacillus pseudofirmus</name>
    <dbReference type="NCBI Taxonomy" id="79885"/>
    <lineage>
        <taxon>Bacteria</taxon>
        <taxon>Bacillati</taxon>
        <taxon>Bacillota</taxon>
        <taxon>Bacilli</taxon>
        <taxon>Bacillales</taxon>
        <taxon>Bacillaceae</taxon>
        <taxon>Alkalihalophilus</taxon>
    </lineage>
</organism>
<dbReference type="PROSITE" id="PS00060">
    <property type="entry name" value="ADH_IRON_2"/>
    <property type="match status" value="1"/>
</dbReference>
<dbReference type="InterPro" id="IPR039697">
    <property type="entry name" value="Alcohol_dehydrogenase_Fe"/>
</dbReference>
<dbReference type="EC" id="1.1.1.1" evidence="2"/>
<evidence type="ECO:0000313" key="3">
    <source>
        <dbReference type="Proteomes" id="UP001285636"/>
    </source>
</evidence>
<dbReference type="InterPro" id="IPR056798">
    <property type="entry name" value="ADH_Fe_C"/>
</dbReference>
<dbReference type="PANTHER" id="PTHR11496">
    <property type="entry name" value="ALCOHOL DEHYDROGENASE"/>
    <property type="match status" value="1"/>
</dbReference>
<dbReference type="SUPFAM" id="SSF56796">
    <property type="entry name" value="Dehydroquinate synthase-like"/>
    <property type="match status" value="1"/>
</dbReference>
<proteinExistence type="predicted"/>
<dbReference type="Proteomes" id="UP001285636">
    <property type="component" value="Unassembled WGS sequence"/>
</dbReference>
<feature type="non-terminal residue" evidence="2">
    <location>
        <position position="1"/>
    </location>
</feature>
<keyword evidence="2" id="KW-0560">Oxidoreductase</keyword>
<dbReference type="Pfam" id="PF25137">
    <property type="entry name" value="ADH_Fe_C"/>
    <property type="match status" value="1"/>
</dbReference>